<dbReference type="SUPFAM" id="SSF46785">
    <property type="entry name" value="Winged helix' DNA-binding domain"/>
    <property type="match status" value="1"/>
</dbReference>
<dbReference type="Gene3D" id="3.40.190.290">
    <property type="match status" value="1"/>
</dbReference>
<dbReference type="AlphaFoldDB" id="A0A918MKY5"/>
<evidence type="ECO:0000313" key="7">
    <source>
        <dbReference type="Proteomes" id="UP000628984"/>
    </source>
</evidence>
<reference evidence="6" key="2">
    <citation type="submission" date="2020-09" db="EMBL/GenBank/DDBJ databases">
        <authorList>
            <person name="Sun Q."/>
            <person name="Kim S."/>
        </authorList>
    </citation>
    <scope>NUCLEOTIDE SEQUENCE</scope>
    <source>
        <strain evidence="6">KCTC 23714</strain>
    </source>
</reference>
<evidence type="ECO:0000256" key="3">
    <source>
        <dbReference type="ARBA" id="ARBA00023125"/>
    </source>
</evidence>
<dbReference type="EMBL" id="BMYQ01000006">
    <property type="protein sequence ID" value="GGW32975.1"/>
    <property type="molecule type" value="Genomic_DNA"/>
</dbReference>
<comment type="similarity">
    <text evidence="1">Belongs to the LysR transcriptional regulatory family.</text>
</comment>
<dbReference type="InterPro" id="IPR036390">
    <property type="entry name" value="WH_DNA-bd_sf"/>
</dbReference>
<dbReference type="InterPro" id="IPR005119">
    <property type="entry name" value="LysR_subst-bd"/>
</dbReference>
<keyword evidence="2" id="KW-0805">Transcription regulation</keyword>
<dbReference type="GO" id="GO:0006351">
    <property type="term" value="P:DNA-templated transcription"/>
    <property type="evidence" value="ECO:0007669"/>
    <property type="project" value="TreeGrafter"/>
</dbReference>
<dbReference type="Pfam" id="PF03466">
    <property type="entry name" value="LysR_substrate"/>
    <property type="match status" value="1"/>
</dbReference>
<dbReference type="GO" id="GO:0043565">
    <property type="term" value="F:sequence-specific DNA binding"/>
    <property type="evidence" value="ECO:0007669"/>
    <property type="project" value="TreeGrafter"/>
</dbReference>
<comment type="caution">
    <text evidence="6">The sequence shown here is derived from an EMBL/GenBank/DDBJ whole genome shotgun (WGS) entry which is preliminary data.</text>
</comment>
<keyword evidence="4" id="KW-0804">Transcription</keyword>
<dbReference type="RefSeq" id="WP_189633889.1">
    <property type="nucleotide sequence ID" value="NZ_BMYQ01000006.1"/>
</dbReference>
<keyword evidence="3" id="KW-0238">DNA-binding</keyword>
<dbReference type="InterPro" id="IPR036388">
    <property type="entry name" value="WH-like_DNA-bd_sf"/>
</dbReference>
<dbReference type="PANTHER" id="PTHR30537">
    <property type="entry name" value="HTH-TYPE TRANSCRIPTIONAL REGULATOR"/>
    <property type="match status" value="1"/>
</dbReference>
<protein>
    <submittedName>
        <fullName evidence="6">LysR family transcriptional regulator</fullName>
    </submittedName>
</protein>
<organism evidence="6 7">
    <name type="scientific">Gemmobacter lanyuensis</name>
    <dbReference type="NCBI Taxonomy" id="1054497"/>
    <lineage>
        <taxon>Bacteria</taxon>
        <taxon>Pseudomonadati</taxon>
        <taxon>Pseudomonadota</taxon>
        <taxon>Alphaproteobacteria</taxon>
        <taxon>Rhodobacterales</taxon>
        <taxon>Paracoccaceae</taxon>
        <taxon>Gemmobacter</taxon>
    </lineage>
</organism>
<dbReference type="InterPro" id="IPR058163">
    <property type="entry name" value="LysR-type_TF_proteobact-type"/>
</dbReference>
<dbReference type="PANTHER" id="PTHR30537:SF3">
    <property type="entry name" value="TRANSCRIPTIONAL REGULATORY PROTEIN"/>
    <property type="match status" value="1"/>
</dbReference>
<dbReference type="InterPro" id="IPR000847">
    <property type="entry name" value="LysR_HTH_N"/>
</dbReference>
<feature type="domain" description="HTH lysR-type" evidence="5">
    <location>
        <begin position="1"/>
        <end position="59"/>
    </location>
</feature>
<gene>
    <name evidence="6" type="ORF">GCM10011452_21750</name>
</gene>
<name>A0A918MKY5_9RHOB</name>
<evidence type="ECO:0000256" key="4">
    <source>
        <dbReference type="ARBA" id="ARBA00023163"/>
    </source>
</evidence>
<dbReference type="PROSITE" id="PS50931">
    <property type="entry name" value="HTH_LYSR"/>
    <property type="match status" value="1"/>
</dbReference>
<dbReference type="SUPFAM" id="SSF53850">
    <property type="entry name" value="Periplasmic binding protein-like II"/>
    <property type="match status" value="1"/>
</dbReference>
<evidence type="ECO:0000256" key="2">
    <source>
        <dbReference type="ARBA" id="ARBA00023015"/>
    </source>
</evidence>
<keyword evidence="7" id="KW-1185">Reference proteome</keyword>
<accession>A0A918MKY5</accession>
<dbReference type="Proteomes" id="UP000628984">
    <property type="component" value="Unassembled WGS sequence"/>
</dbReference>
<evidence type="ECO:0000259" key="5">
    <source>
        <dbReference type="PROSITE" id="PS50931"/>
    </source>
</evidence>
<dbReference type="Pfam" id="PF00126">
    <property type="entry name" value="HTH_1"/>
    <property type="match status" value="1"/>
</dbReference>
<evidence type="ECO:0000313" key="6">
    <source>
        <dbReference type="EMBL" id="GGW32975.1"/>
    </source>
</evidence>
<dbReference type="Gene3D" id="1.10.10.10">
    <property type="entry name" value="Winged helix-like DNA-binding domain superfamily/Winged helix DNA-binding domain"/>
    <property type="match status" value="1"/>
</dbReference>
<dbReference type="GO" id="GO:0003700">
    <property type="term" value="F:DNA-binding transcription factor activity"/>
    <property type="evidence" value="ECO:0007669"/>
    <property type="project" value="InterPro"/>
</dbReference>
<sequence>MDNWDEIRTAFQVARLGTVSGAAEVLGVHHATVIRHIDALERRLGTKLFQRHARGYTPTEAGRDLLTVAQSTEDQFAQLASRIKGQGEVVSGELLVTSITGIADLLAPVFGSFQRTHPQVIIRFLTDMRVFRLDYGEAHVAIRAGTQPQEPDYVVQPLARLRYGLYAARCYADAHDVPLATDEFHRHRFIGTDNPDSRAPFYRWLRAQVPDEAITFRATDPESNIQAVLAGLGIGFMPARLAATHPDLIEVMPPQPDWEAPLWLVTHVDLHRTLKVQSFLAHLRGATAGWSEV</sequence>
<reference evidence="6" key="1">
    <citation type="journal article" date="2014" name="Int. J. Syst. Evol. Microbiol.">
        <title>Complete genome sequence of Corynebacterium casei LMG S-19264T (=DSM 44701T), isolated from a smear-ripened cheese.</title>
        <authorList>
            <consortium name="US DOE Joint Genome Institute (JGI-PGF)"/>
            <person name="Walter F."/>
            <person name="Albersmeier A."/>
            <person name="Kalinowski J."/>
            <person name="Ruckert C."/>
        </authorList>
    </citation>
    <scope>NUCLEOTIDE SEQUENCE</scope>
    <source>
        <strain evidence="6">KCTC 23714</strain>
    </source>
</reference>
<evidence type="ECO:0000256" key="1">
    <source>
        <dbReference type="ARBA" id="ARBA00009437"/>
    </source>
</evidence>
<proteinExistence type="inferred from homology"/>